<keyword evidence="1" id="KW-0175">Coiled coil</keyword>
<gene>
    <name evidence="3" type="ORF">CTEN210_06170</name>
</gene>
<feature type="transmembrane region" description="Helical" evidence="2">
    <location>
        <begin position="15"/>
        <end position="34"/>
    </location>
</feature>
<keyword evidence="2" id="KW-0472">Membrane</keyword>
<evidence type="ECO:0000256" key="2">
    <source>
        <dbReference type="SAM" id="Phobius"/>
    </source>
</evidence>
<organism evidence="3 4">
    <name type="scientific">Chaetoceros tenuissimus</name>
    <dbReference type="NCBI Taxonomy" id="426638"/>
    <lineage>
        <taxon>Eukaryota</taxon>
        <taxon>Sar</taxon>
        <taxon>Stramenopiles</taxon>
        <taxon>Ochrophyta</taxon>
        <taxon>Bacillariophyta</taxon>
        <taxon>Coscinodiscophyceae</taxon>
        <taxon>Chaetocerotophycidae</taxon>
        <taxon>Chaetocerotales</taxon>
        <taxon>Chaetocerotaceae</taxon>
        <taxon>Chaetoceros</taxon>
    </lineage>
</organism>
<feature type="transmembrane region" description="Helical" evidence="2">
    <location>
        <begin position="163"/>
        <end position="183"/>
    </location>
</feature>
<feature type="transmembrane region" description="Helical" evidence="2">
    <location>
        <begin position="108"/>
        <end position="127"/>
    </location>
</feature>
<evidence type="ECO:0000313" key="4">
    <source>
        <dbReference type="Proteomes" id="UP001054902"/>
    </source>
</evidence>
<evidence type="ECO:0000313" key="3">
    <source>
        <dbReference type="EMBL" id="GFH49694.1"/>
    </source>
</evidence>
<accession>A0AAD3CS43</accession>
<sequence>MTIEFDSAKVLQAKYVLGICGTGVCAYLIIQILFKIELNQFKRSVAPEVEKNLSELTLSTSLSGEDDDSDSHSNKSVIKKALSGESTRSNHSDDSYIRKKRIHKETKIGIFLNVALVTFVNYLLMVFLPSGAVPSLIAMTILSVIILRGQLVEDLRRKRLDRIFLVFTLLIFMASFLSLSTYAHIGKKEGGIYEGPARIVGYDQTKYNDEGKSATRTDLEVEWGGEWGCPESPSQQCHAFVSGALCEVKENRKRKLLTRKRKMIGDDGETLEETKDYYKELISEQKEFVAAESEVVDEVAEENDLEYVEVLQETEDILQDEGNETETEIEQVEDTIEETAEEINEDAVEVETEVESNPNGTVSATVAEEETKDITELENEVAQLEKEIEELEENNVEEEEMEEITASGAEYYAEAAKDAQNKTTQVEKEKEYYEELADEVMEENDELIDANHDIAEKNEVLEEEVKDVKEYYKEKEANEPTTEEVITVKYYPANVTNATGEYYVTVTETEKTINATENSKSAYTSSMNFDDDYGMLDDFSYSFEDDFFEDEYWSYNWDNAWGNYACNDLFDTDLENIEYDESTPPGDDNFPFVNVFASCRSCKAFLVDYYSTEHFEKIKQYQRQAVTYAGFGFVALFLSGLMTLKQILRPAEENQLDLLMSDGGGQFRQFV</sequence>
<keyword evidence="4" id="KW-1185">Reference proteome</keyword>
<evidence type="ECO:0000256" key="1">
    <source>
        <dbReference type="SAM" id="Coils"/>
    </source>
</evidence>
<protein>
    <submittedName>
        <fullName evidence="3">Uncharacterized protein</fullName>
    </submittedName>
</protein>
<feature type="coiled-coil region" evidence="1">
    <location>
        <begin position="315"/>
        <end position="478"/>
    </location>
</feature>
<dbReference type="Proteomes" id="UP001054902">
    <property type="component" value="Unassembled WGS sequence"/>
</dbReference>
<reference evidence="3 4" key="1">
    <citation type="journal article" date="2021" name="Sci. Rep.">
        <title>The genome of the diatom Chaetoceros tenuissimus carries an ancient integrated fragment of an extant virus.</title>
        <authorList>
            <person name="Hongo Y."/>
            <person name="Kimura K."/>
            <person name="Takaki Y."/>
            <person name="Yoshida Y."/>
            <person name="Baba S."/>
            <person name="Kobayashi G."/>
            <person name="Nagasaki K."/>
            <person name="Hano T."/>
            <person name="Tomaru Y."/>
        </authorList>
    </citation>
    <scope>NUCLEOTIDE SEQUENCE [LARGE SCALE GENOMIC DNA]</scope>
    <source>
        <strain evidence="3 4">NIES-3715</strain>
    </source>
</reference>
<dbReference type="EMBL" id="BLLK01000038">
    <property type="protein sequence ID" value="GFH49694.1"/>
    <property type="molecule type" value="Genomic_DNA"/>
</dbReference>
<comment type="caution">
    <text evidence="3">The sequence shown here is derived from an EMBL/GenBank/DDBJ whole genome shotgun (WGS) entry which is preliminary data.</text>
</comment>
<name>A0AAD3CS43_9STRA</name>
<proteinExistence type="predicted"/>
<keyword evidence="2" id="KW-1133">Transmembrane helix</keyword>
<keyword evidence="2" id="KW-0812">Transmembrane</keyword>
<feature type="transmembrane region" description="Helical" evidence="2">
    <location>
        <begin position="133"/>
        <end position="151"/>
    </location>
</feature>
<dbReference type="AlphaFoldDB" id="A0AAD3CS43"/>